<evidence type="ECO:0000256" key="1">
    <source>
        <dbReference type="ARBA" id="ARBA00004167"/>
    </source>
</evidence>
<evidence type="ECO:0000256" key="5">
    <source>
        <dbReference type="SAM" id="Phobius"/>
    </source>
</evidence>
<evidence type="ECO:0000256" key="2">
    <source>
        <dbReference type="ARBA" id="ARBA00022692"/>
    </source>
</evidence>
<dbReference type="EMBL" id="CP120371">
    <property type="protein sequence ID" value="WEX83820.1"/>
    <property type="molecule type" value="Genomic_DNA"/>
</dbReference>
<protein>
    <submittedName>
        <fullName evidence="7">Translocation/assembly module TamB domain-containing protein</fullName>
    </submittedName>
</protein>
<dbReference type="RefSeq" id="WP_280734681.1">
    <property type="nucleotide sequence ID" value="NZ_CP120368.1"/>
</dbReference>
<dbReference type="InterPro" id="IPR007452">
    <property type="entry name" value="TamB_C"/>
</dbReference>
<organism evidence="7 8">
    <name type="scientific">Sinorhizobium numidicum</name>
    <dbReference type="NCBI Taxonomy" id="680248"/>
    <lineage>
        <taxon>Bacteria</taxon>
        <taxon>Pseudomonadati</taxon>
        <taxon>Pseudomonadota</taxon>
        <taxon>Alphaproteobacteria</taxon>
        <taxon>Hyphomicrobiales</taxon>
        <taxon>Rhizobiaceae</taxon>
        <taxon>Sinorhizobium/Ensifer group</taxon>
        <taxon>Sinorhizobium</taxon>
    </lineage>
</organism>
<keyword evidence="4 5" id="KW-0472">Membrane</keyword>
<evidence type="ECO:0000256" key="4">
    <source>
        <dbReference type="ARBA" id="ARBA00023136"/>
    </source>
</evidence>
<evidence type="ECO:0000259" key="6">
    <source>
        <dbReference type="Pfam" id="PF04357"/>
    </source>
</evidence>
<feature type="transmembrane region" description="Helical" evidence="5">
    <location>
        <begin position="12"/>
        <end position="35"/>
    </location>
</feature>
<name>A0ABY8CYV6_9HYPH</name>
<accession>A0ABY8CYV6</accession>
<sequence>MNQVIRILGATLRYFFAVLGTLVVVLLLLVAFLGFTVPGARVVAWALEKYAATPDQIVRISDPSALLTGDFTAGTVTLFDGEGIYGEVRDLSVHWSPAELFSLRFDASNISAGSIRLERLPIPSTETKEVRSTLALPVDVKIDAFDLKEFVVGKEIAGQDQFLTANGKVDATNSSIALAFDAAQRDRPEARAVADLVFNPAGNQLKLEAQIAEPKGGLVTKLLRLPGEPAINMTLTGEGPLSDWTGSGTAALDGTEVLRLNGRHVLASEGMHRLTVSGGGALGSLMPAVFKPLFEGTTSIDLTAAFDGKSLVKIEAGKLSTGALTLNASGTVNSQGENNLQASLTGMSGAIDFRWPLEQGELRALINTANLSLIGDGQSAILDVAADVSSVQLPHGELSAVRLSAQSDAFNLETQSGSLQTTVQISESRFSSADLDRAIRAPLKADGTLAVTPEAIRFDPLTIESASIGGTVTGSLKRADASIEAAFKLFAVPQVLPPALAGKFDGTIALSGNVETEEDGRVQVSGLDVKSGTVEASGSVALAGETLTADIQGTLPDLGRLLADAKGTAAFHAAASGPLSKLGIKAEMTSSGVTLAGRALTDLVVNADATATPDSPQAKLTATGSLDGQAIDVRADVISEDGRTSIPTLEAKIGNNRLTGALNLTPDFKPDGTVDFTLPDLGLLAAMAGQQASGDLAGSATISTADGVTSVVVKANGNSIQRDALTIAKPAADISIADVAKLAINGSIKAESIAQGQNRIANASLVFDRQAEKTGFSLGGEYDGAPVTATGDLTSNAGRTEIRLASFMAAPKKIPLQLARPAVVAIENGVARLDALTVQASSGSIAVTGTAGDRLEITAGIDALPAVLIDTFAPTLGAQGLIAGTVEVEGPAQAPVVAYDLAWSAASISSVRSANIAAQDIAAKGSIAVTDDRIRFDPLTVESAGFRGNVTGSLDRTDTTAEASFKFFAEPGLLPPGLATKFDKTIAISGTVETGGNGNIKLSALDIKSGTVDASGSATFSEGALTAAVEGALPDLGKLLADAQGEAAFTADISGRLDEIGIKAELTSSGAMLAGRSLTDLVIKADATAKPGSPQAKLTATGGLDGQPIDVRADVISEGGRTAIPTLEAKIGDNRLTGAINLTPDFKPDGTLEFNLPDLGLLAAMAGQKASGDLAGSATVRTANGITSVSLKATGNSIQRDALTIAKPAADISIADVAKLAINGSIKAESIAQGQNRIANASLVFDRQAEKTGFSLGGEYDGAPVTATGDLTSNAGRTEIRLASFAATPKKIPLQLARPAVVAIENGVARLDALTVQASSGSIAVTGTAGDRLEITAGIDALPAVLIDTFAPTLGAQGLIAGTVEVEGPAQAPVVAYDLAWSAASISSVRSANIAAQDIAAKGSIAVTDDRIRFDPLTVESAGFRGNVTGSLDRTDTTAEASFKFFAEPGLLPPGLATKFDKTIAISGTVETGGNGNIKLSALDIKSGTVDASGSATFSEGALTAAVEGALPDLGKLLADAQGEAAFTADISGRLDEIGIKAELTSSGAMLAGRSLTDLVIKADATAKPGSPQAKLTATGGLDGQPIDVRADVISEGGRTAIPTLEAKIGDNRLTGAINLTPDFKPDGTLEFNLPDLGLLAAMAGQKASGDLAGSATVRTANGITSVSLKATGNSIQRDALTIAKPAADISIADVAKLAINGSIKAESIAQGQNRVSGLTLVFDQQGGRTGFSIDGRYDGGPLAAKGDMVAIGGRTEIRLASFAATPKKIPLKLARPTAVVVENGSVRLDALTIQASNGTIAVAGTAGATLDISAKLNALPAALINTFAQTLGAEGTIDGTVEVEGSAAAPVVTYDLRWRGASVAAARGAGVAALEVVVKGRFANNRLTLDATVSGPGRLSFRGGGHVDVGGNMPMSMKFAGDVPFALLANTMAERGFTLTGSATVDLSLTGSARAPQITGTITTSGGRLVDVRRNLALNNLAANIALDGRQATISRLSANLATGGTVEASGTIGVAAGSGFPADLRIRLNNATYVDGTLFTANLVGDLTLRGPLVATPVLGGRLTIRRAAITVPEKLPTSLSEIDIKHRNAPARVRQMASDIRKDTSAGAGARAGGIIAFDLAVSSPGQFFVRGRGIDAELGGDLTIRGTAVQPIVSGDFDMRRGRLEILGKRLTFTEGHIGFGGALIPTLDLDATSTAGSTTITVNIAGPANNPAVTFSSSPALPQDEILAQLIFNRSLNNLSAFQIAQLASAASQLAGGSSTSLLDGLRNKLGVDDLDITTDESGGAQLRAGKYLNDRTYIELQQGSDSASSKAIINLDVGRGVKLKGEAAGDGSAAGGIFYEREY</sequence>
<dbReference type="Proteomes" id="UP001235547">
    <property type="component" value="Chromosome 1"/>
</dbReference>
<evidence type="ECO:0000313" key="8">
    <source>
        <dbReference type="Proteomes" id="UP001235547"/>
    </source>
</evidence>
<comment type="subcellular location">
    <subcellularLocation>
        <location evidence="1">Membrane</location>
        <topology evidence="1">Single-pass membrane protein</topology>
    </subcellularLocation>
</comment>
<evidence type="ECO:0000313" key="7">
    <source>
        <dbReference type="EMBL" id="WEX83820.1"/>
    </source>
</evidence>
<keyword evidence="2 5" id="KW-0812">Transmembrane</keyword>
<reference evidence="7 8" key="1">
    <citation type="submission" date="2023-03" db="EMBL/GenBank/DDBJ databases">
        <authorList>
            <person name="Kaur S."/>
            <person name="Espinosa-Saiz D."/>
            <person name="Velazquez E."/>
            <person name="Menendez E."/>
            <person name="diCenzo G.C."/>
        </authorList>
    </citation>
    <scope>NUCLEOTIDE SEQUENCE [LARGE SCALE GENOMIC DNA]</scope>
    <source>
        <strain evidence="7 8">LMG 27395</strain>
    </source>
</reference>
<keyword evidence="3 5" id="KW-1133">Transmembrane helix</keyword>
<gene>
    <name evidence="7" type="ORF">PYH38_002640</name>
</gene>
<evidence type="ECO:0000256" key="3">
    <source>
        <dbReference type="ARBA" id="ARBA00022989"/>
    </source>
</evidence>
<dbReference type="Pfam" id="PF04357">
    <property type="entry name" value="TamB"/>
    <property type="match status" value="1"/>
</dbReference>
<proteinExistence type="predicted"/>
<keyword evidence="8" id="KW-1185">Reference proteome</keyword>
<dbReference type="PANTHER" id="PTHR36985:SF1">
    <property type="entry name" value="TRANSLOCATION AND ASSEMBLY MODULE SUBUNIT TAMB"/>
    <property type="match status" value="1"/>
</dbReference>
<dbReference type="PANTHER" id="PTHR36985">
    <property type="entry name" value="TRANSLOCATION AND ASSEMBLY MODULE SUBUNIT TAMB"/>
    <property type="match status" value="1"/>
</dbReference>
<feature type="domain" description="Translocation and assembly module TamB C-terminal" evidence="6">
    <location>
        <begin position="1997"/>
        <end position="2349"/>
    </location>
</feature>